<feature type="domain" description="VapC50 C-terminal" evidence="2">
    <location>
        <begin position="137"/>
        <end position="190"/>
    </location>
</feature>
<evidence type="ECO:0000259" key="2">
    <source>
        <dbReference type="Pfam" id="PF26343"/>
    </source>
</evidence>
<dbReference type="SUPFAM" id="SSF88723">
    <property type="entry name" value="PIN domain-like"/>
    <property type="match status" value="1"/>
</dbReference>
<sequence>MFANRFTAFVDANVLAGALKRNLLLTLAEAGHFRVRWSAIVLGETERAIEAILEDRGEGDARTRAAKHRAAMERAFEDANVADYSEFLHLGDHLPDPNDGHVLAAALKAKADVIVTDNLKHFPTEVLSPLGLNALSADVFIANTVALETASAIPALRKMRERFQKPEMDAEQLLIRMEAIGLLETTSCLKPFIGSL</sequence>
<evidence type="ECO:0000313" key="4">
    <source>
        <dbReference type="Proteomes" id="UP000233491"/>
    </source>
</evidence>
<evidence type="ECO:0000313" key="3">
    <source>
        <dbReference type="EMBL" id="PKR87436.1"/>
    </source>
</evidence>
<dbReference type="OrthoDB" id="211933at2"/>
<keyword evidence="4" id="KW-1185">Reference proteome</keyword>
<comment type="caution">
    <text evidence="3">The sequence shown here is derived from an EMBL/GenBank/DDBJ whole genome shotgun (WGS) entry which is preliminary data.</text>
</comment>
<dbReference type="RefSeq" id="WP_101291094.1">
    <property type="nucleotide sequence ID" value="NZ_FOUQ01000010.1"/>
</dbReference>
<dbReference type="AlphaFoldDB" id="A0A1I4V494"/>
<feature type="domain" description="PIN" evidence="1">
    <location>
        <begin position="9"/>
        <end position="119"/>
    </location>
</feature>
<organism evidence="3 4">
    <name type="scientific">Pleomorphomonas diazotrophica</name>
    <dbReference type="NCBI Taxonomy" id="1166257"/>
    <lineage>
        <taxon>Bacteria</taxon>
        <taxon>Pseudomonadati</taxon>
        <taxon>Pseudomonadota</taxon>
        <taxon>Alphaproteobacteria</taxon>
        <taxon>Hyphomicrobiales</taxon>
        <taxon>Pleomorphomonadaceae</taxon>
        <taxon>Pleomorphomonas</taxon>
    </lineage>
</organism>
<protein>
    <submittedName>
        <fullName evidence="3">PIN domain-containing protein</fullName>
    </submittedName>
</protein>
<dbReference type="InterPro" id="IPR029060">
    <property type="entry name" value="PIN-like_dom_sf"/>
</dbReference>
<dbReference type="InterPro" id="IPR002716">
    <property type="entry name" value="PIN_dom"/>
</dbReference>
<proteinExistence type="predicted"/>
<evidence type="ECO:0000259" key="1">
    <source>
        <dbReference type="Pfam" id="PF13470"/>
    </source>
</evidence>
<dbReference type="Pfam" id="PF13470">
    <property type="entry name" value="PIN_3"/>
    <property type="match status" value="1"/>
</dbReference>
<reference evidence="3 4" key="1">
    <citation type="submission" date="2017-12" db="EMBL/GenBank/DDBJ databases">
        <title>Anaerobic carbon monoxide metabolism by Pleomorphomonas carboxyditropha sp. nov., a new mesophilic hydrogenogenic carboxidotroph.</title>
        <authorList>
            <person name="Esquivel-Elizondo S."/>
            <person name="Krajmalnik-Brown R."/>
        </authorList>
    </citation>
    <scope>NUCLEOTIDE SEQUENCE [LARGE SCALE GENOMIC DNA]</scope>
    <source>
        <strain evidence="3 4">R5-392</strain>
    </source>
</reference>
<dbReference type="InterPro" id="IPR058652">
    <property type="entry name" value="VapC50_C"/>
</dbReference>
<gene>
    <name evidence="3" type="ORF">CXZ10_19730</name>
</gene>
<dbReference type="EMBL" id="PJNW01000018">
    <property type="protein sequence ID" value="PKR87436.1"/>
    <property type="molecule type" value="Genomic_DNA"/>
</dbReference>
<dbReference type="Pfam" id="PF26343">
    <property type="entry name" value="VapC50_C"/>
    <property type="match status" value="1"/>
</dbReference>
<name>A0A1I4V494_9HYPH</name>
<accession>A0A1I4V494</accession>
<dbReference type="Proteomes" id="UP000233491">
    <property type="component" value="Unassembled WGS sequence"/>
</dbReference>